<dbReference type="AlphaFoldDB" id="A0A6A5BMZ1"/>
<dbReference type="VEuPathDB" id="AmoebaDB:FDP41_001716"/>
<evidence type="ECO:0000256" key="2">
    <source>
        <dbReference type="ARBA" id="ARBA00023277"/>
    </source>
</evidence>
<evidence type="ECO:0000256" key="1">
    <source>
        <dbReference type="ARBA" id="ARBA00023235"/>
    </source>
</evidence>
<dbReference type="RefSeq" id="XP_044564086.1">
    <property type="nucleotide sequence ID" value="XM_044704831.1"/>
</dbReference>
<dbReference type="GeneID" id="68108934"/>
<name>A0A6A5BMZ1_NAEFO</name>
<dbReference type="VEuPathDB" id="AmoebaDB:NfTy_054830"/>
<proteinExistence type="predicted"/>
<keyword evidence="4" id="KW-1185">Reference proteome</keyword>
<dbReference type="PANTHER" id="PTHR36120:SF2">
    <property type="entry name" value="FUCOSE ISOMERASE"/>
    <property type="match status" value="1"/>
</dbReference>
<keyword evidence="1" id="KW-0413">Isomerase</keyword>
<dbReference type="GO" id="GO:0016861">
    <property type="term" value="F:intramolecular oxidoreductase activity, interconverting aldoses and ketoses"/>
    <property type="evidence" value="ECO:0007669"/>
    <property type="project" value="InterPro"/>
</dbReference>
<dbReference type="PANTHER" id="PTHR36120">
    <property type="entry name" value="FUCOSE ISOMERASE"/>
    <property type="match status" value="1"/>
</dbReference>
<dbReference type="OMA" id="MKASACE"/>
<protein>
    <recommendedName>
        <fullName evidence="5">L-fucose isomerase C-terminal domain-containing protein</fullName>
    </recommendedName>
</protein>
<dbReference type="GO" id="GO:0005996">
    <property type="term" value="P:monosaccharide metabolic process"/>
    <property type="evidence" value="ECO:0007669"/>
    <property type="project" value="InterPro"/>
</dbReference>
<evidence type="ECO:0008006" key="5">
    <source>
        <dbReference type="Google" id="ProtNLM"/>
    </source>
</evidence>
<evidence type="ECO:0000313" key="4">
    <source>
        <dbReference type="Proteomes" id="UP000444721"/>
    </source>
</evidence>
<evidence type="ECO:0000313" key="3">
    <source>
        <dbReference type="EMBL" id="KAF0979373.1"/>
    </source>
</evidence>
<dbReference type="InterPro" id="IPR009015">
    <property type="entry name" value="Fucose_isomerase_N/cen_sf"/>
</dbReference>
<dbReference type="SUPFAM" id="SSF53743">
    <property type="entry name" value="FucI/AraA N-terminal and middle domains"/>
    <property type="match status" value="1"/>
</dbReference>
<dbReference type="Proteomes" id="UP000444721">
    <property type="component" value="Unassembled WGS sequence"/>
</dbReference>
<reference evidence="3 4" key="1">
    <citation type="journal article" date="2019" name="Sci. Rep.">
        <title>Nanopore sequencing improves the draft genome of the human pathogenic amoeba Naegleria fowleri.</title>
        <authorList>
            <person name="Liechti N."/>
            <person name="Schurch N."/>
            <person name="Bruggmann R."/>
            <person name="Wittwer M."/>
        </authorList>
    </citation>
    <scope>NUCLEOTIDE SEQUENCE [LARGE SCALE GENOMIC DNA]</scope>
    <source>
        <strain evidence="3 4">ATCC 30894</strain>
    </source>
</reference>
<dbReference type="EMBL" id="VFQX01000027">
    <property type="protein sequence ID" value="KAF0979373.1"/>
    <property type="molecule type" value="Genomic_DNA"/>
</dbReference>
<dbReference type="OrthoDB" id="10255551at2759"/>
<dbReference type="GO" id="GO:0005737">
    <property type="term" value="C:cytoplasm"/>
    <property type="evidence" value="ECO:0007669"/>
    <property type="project" value="InterPro"/>
</dbReference>
<accession>A0A6A5BMZ1</accession>
<dbReference type="VEuPathDB" id="AmoebaDB:NF0036150"/>
<comment type="caution">
    <text evidence="3">The sequence shown here is derived from an EMBL/GenBank/DDBJ whole genome shotgun (WGS) entry which is preliminary data.</text>
</comment>
<gene>
    <name evidence="3" type="ORF">FDP41_001716</name>
</gene>
<sequence length="617" mass="69038">MKRSTNTIVSFAKLQSVVPLFLHRRNHSISFANTHSGKWSTTLLSHSEHKNFHSNLISTTVLESSSSSLNESSSLHQKIPSIKLGVLFAWSGMHERMQRTFEEKSQEILNTAVLPNYQVDKQHILYMTKQNKPSIEKLKQIYQNCNVLLVCPMTGGTEEILQDLVSLKKPIVLYGESYHNSIAASLELRQYFRDYMLPSVLINKMDQIHSKISEFATKYEQSWKHFLSLRLGLIGEISPWLINEKDFVTKESLQENGGLEVVTPSFRLPFTKISSKELYDTFKEVSQDEAKEVAVLVQELHEQKVKSVCCGGRKKDATPQTNEDASCQGNEQCGSNGSGSCKSDDHHHHHSCSGEAVLSKVSRESLPVVPKDSLIEACKVYIAIQRLLNMYKLDGFTIGCFDLIADIKTTPCLALGLLNGISQLKLSDGKLLTMKASACEGELNSLLAMVLCQKFLNKSPFMANIVDFTPSQNGMEDELLIAHCTAPMIPGLPFELTTHFESGMGVAVRVDMPTVTGLRNVKSGHVNGKTVAALGASSAMATLIKIKNTRDVIIAPVVVYDKETSLLRCRTQLRLRMQRVNDFVDSTFGNHHLLVYENYWNVKDMFSELGFNITEHM</sequence>
<organism evidence="3 4">
    <name type="scientific">Naegleria fowleri</name>
    <name type="common">Brain eating amoeba</name>
    <dbReference type="NCBI Taxonomy" id="5763"/>
    <lineage>
        <taxon>Eukaryota</taxon>
        <taxon>Discoba</taxon>
        <taxon>Heterolobosea</taxon>
        <taxon>Tetramitia</taxon>
        <taxon>Eutetramitia</taxon>
        <taxon>Vahlkampfiidae</taxon>
        <taxon>Naegleria</taxon>
    </lineage>
</organism>
<keyword evidence="2" id="KW-0119">Carbohydrate metabolism</keyword>